<gene>
    <name evidence="2" type="ORF">B0T21DRAFT_372015</name>
</gene>
<organism evidence="2 3">
    <name type="scientific">Apiosordaria backusii</name>
    <dbReference type="NCBI Taxonomy" id="314023"/>
    <lineage>
        <taxon>Eukaryota</taxon>
        <taxon>Fungi</taxon>
        <taxon>Dikarya</taxon>
        <taxon>Ascomycota</taxon>
        <taxon>Pezizomycotina</taxon>
        <taxon>Sordariomycetes</taxon>
        <taxon>Sordariomycetidae</taxon>
        <taxon>Sordariales</taxon>
        <taxon>Lasiosphaeriaceae</taxon>
        <taxon>Apiosordaria</taxon>
    </lineage>
</organism>
<evidence type="ECO:0000256" key="1">
    <source>
        <dbReference type="SAM" id="MobiDB-lite"/>
    </source>
</evidence>
<comment type="caution">
    <text evidence="2">The sequence shown here is derived from an EMBL/GenBank/DDBJ whole genome shotgun (WGS) entry which is preliminary data.</text>
</comment>
<evidence type="ECO:0000313" key="3">
    <source>
        <dbReference type="Proteomes" id="UP001172159"/>
    </source>
</evidence>
<dbReference type="EMBL" id="JAUKTV010000010">
    <property type="protein sequence ID" value="KAK0726660.1"/>
    <property type="molecule type" value="Genomic_DNA"/>
</dbReference>
<name>A0AA40B2Z6_9PEZI</name>
<keyword evidence="3" id="KW-1185">Reference proteome</keyword>
<sequence>MSNARFTPSIPNHQFVPGVSAPPLENRDIATEPREPLRWSRGPPPSSSNQALSGLDSVPRMSMIDPQLEHTDLAAGSSLPDRRILNGAESVSSMLAAQFASEVPAPSLPASSVDMAAGPSHSEERILNGADSVSGMLAAQFESELPPQHLPGYSAAKRRNKKA</sequence>
<feature type="compositionally biased region" description="Basic and acidic residues" evidence="1">
    <location>
        <begin position="25"/>
        <end position="38"/>
    </location>
</feature>
<reference evidence="2" key="1">
    <citation type="submission" date="2023-06" db="EMBL/GenBank/DDBJ databases">
        <title>Genome-scale phylogeny and comparative genomics of the fungal order Sordariales.</title>
        <authorList>
            <consortium name="Lawrence Berkeley National Laboratory"/>
            <person name="Hensen N."/>
            <person name="Bonometti L."/>
            <person name="Westerberg I."/>
            <person name="Brannstrom I.O."/>
            <person name="Guillou S."/>
            <person name="Cros-Aarteil S."/>
            <person name="Calhoun S."/>
            <person name="Haridas S."/>
            <person name="Kuo A."/>
            <person name="Mondo S."/>
            <person name="Pangilinan J."/>
            <person name="Riley R."/>
            <person name="Labutti K."/>
            <person name="Andreopoulos B."/>
            <person name="Lipzen A."/>
            <person name="Chen C."/>
            <person name="Yanf M."/>
            <person name="Daum C."/>
            <person name="Ng V."/>
            <person name="Clum A."/>
            <person name="Steindorff A."/>
            <person name="Ohm R."/>
            <person name="Martin F."/>
            <person name="Silar P."/>
            <person name="Natvig D."/>
            <person name="Lalanne C."/>
            <person name="Gautier V."/>
            <person name="Ament-Velasquez S.L."/>
            <person name="Kruys A."/>
            <person name="Hutchinson M.I."/>
            <person name="Powell A.J."/>
            <person name="Barry K."/>
            <person name="Miller A.N."/>
            <person name="Grigoriev I.V."/>
            <person name="Debuchy R."/>
            <person name="Gladieux P."/>
            <person name="Thoren M.H."/>
            <person name="Johannesson H."/>
        </authorList>
    </citation>
    <scope>NUCLEOTIDE SEQUENCE</scope>
    <source>
        <strain evidence="2">CBS 540.89</strain>
    </source>
</reference>
<feature type="region of interest" description="Disordered" evidence="1">
    <location>
        <begin position="142"/>
        <end position="163"/>
    </location>
</feature>
<protein>
    <submittedName>
        <fullName evidence="2">Uncharacterized protein</fullName>
    </submittedName>
</protein>
<evidence type="ECO:0000313" key="2">
    <source>
        <dbReference type="EMBL" id="KAK0726660.1"/>
    </source>
</evidence>
<dbReference type="Proteomes" id="UP001172159">
    <property type="component" value="Unassembled WGS sequence"/>
</dbReference>
<dbReference type="AlphaFoldDB" id="A0AA40B2Z6"/>
<accession>A0AA40B2Z6</accession>
<feature type="compositionally biased region" description="Polar residues" evidence="1">
    <location>
        <begin position="1"/>
        <end position="12"/>
    </location>
</feature>
<feature type="region of interest" description="Disordered" evidence="1">
    <location>
        <begin position="1"/>
        <end position="78"/>
    </location>
</feature>
<proteinExistence type="predicted"/>